<keyword evidence="3" id="KW-0255">Endonuclease</keyword>
<dbReference type="InterPro" id="IPR005135">
    <property type="entry name" value="Endo/exonuclease/phosphatase"/>
</dbReference>
<keyword evidence="3" id="KW-0378">Hydrolase</keyword>
<dbReference type="PANTHER" id="PTHR12121">
    <property type="entry name" value="CARBON CATABOLITE REPRESSOR PROTEIN 4"/>
    <property type="match status" value="1"/>
</dbReference>
<organism evidence="3 4">
    <name type="scientific">Petrimonas mucosa</name>
    <dbReference type="NCBI Taxonomy" id="1642646"/>
    <lineage>
        <taxon>Bacteria</taxon>
        <taxon>Pseudomonadati</taxon>
        <taxon>Bacteroidota</taxon>
        <taxon>Bacteroidia</taxon>
        <taxon>Bacteroidales</taxon>
        <taxon>Dysgonomonadaceae</taxon>
        <taxon>Petrimonas</taxon>
    </lineage>
</organism>
<dbReference type="CDD" id="cd09083">
    <property type="entry name" value="EEP-1"/>
    <property type="match status" value="1"/>
</dbReference>
<dbReference type="PANTHER" id="PTHR12121:SF36">
    <property type="entry name" value="ENDONUCLEASE_EXONUCLEASE_PHOSPHATASE DOMAIN-CONTAINING PROTEIN"/>
    <property type="match status" value="1"/>
</dbReference>
<dbReference type="Pfam" id="PF03372">
    <property type="entry name" value="Exo_endo_phos"/>
    <property type="match status" value="1"/>
</dbReference>
<dbReference type="Proteomes" id="UP000178485">
    <property type="component" value="Chromosome i"/>
</dbReference>
<feature type="signal peptide" evidence="1">
    <location>
        <begin position="1"/>
        <end position="22"/>
    </location>
</feature>
<dbReference type="KEGG" id="pmuc:ING2E5A_0992"/>
<feature type="domain" description="Endonuclease/exonuclease/phosphatase" evidence="2">
    <location>
        <begin position="30"/>
        <end position="300"/>
    </location>
</feature>
<keyword evidence="3" id="KW-0269">Exonuclease</keyword>
<dbReference type="InterPro" id="IPR050410">
    <property type="entry name" value="CCR4/nocturin_mRNA_transcr"/>
</dbReference>
<dbReference type="AlphaFoldDB" id="A0A1G4G5J7"/>
<keyword evidence="1" id="KW-0732">Signal</keyword>
<dbReference type="PROSITE" id="PS51257">
    <property type="entry name" value="PROKAR_LIPOPROTEIN"/>
    <property type="match status" value="1"/>
</dbReference>
<feature type="chain" id="PRO_5009603838" evidence="1">
    <location>
        <begin position="23"/>
        <end position="310"/>
    </location>
</feature>
<evidence type="ECO:0000256" key="1">
    <source>
        <dbReference type="SAM" id="SignalP"/>
    </source>
</evidence>
<keyword evidence="4" id="KW-1185">Reference proteome</keyword>
<reference evidence="3 4" key="1">
    <citation type="submission" date="2016-08" db="EMBL/GenBank/DDBJ databases">
        <authorList>
            <person name="Seilhamer J.J."/>
        </authorList>
    </citation>
    <scope>NUCLEOTIDE SEQUENCE [LARGE SCALE GENOMIC DNA]</scope>
    <source>
        <strain evidence="3">ING2-E5A</strain>
    </source>
</reference>
<evidence type="ECO:0000259" key="2">
    <source>
        <dbReference type="Pfam" id="PF03372"/>
    </source>
</evidence>
<dbReference type="STRING" id="1642646.ING2E5A_0992"/>
<keyword evidence="3" id="KW-0540">Nuclease</keyword>
<dbReference type="GO" id="GO:0000175">
    <property type="term" value="F:3'-5'-RNA exonuclease activity"/>
    <property type="evidence" value="ECO:0007669"/>
    <property type="project" value="TreeGrafter"/>
</dbReference>
<evidence type="ECO:0000313" key="3">
    <source>
        <dbReference type="EMBL" id="SCM56670.1"/>
    </source>
</evidence>
<accession>A0A1G4G5J7</accession>
<protein>
    <submittedName>
        <fullName evidence="3">Endonuclease/exonuclease/phosphatase</fullName>
    </submittedName>
</protein>
<dbReference type="Gene3D" id="3.60.10.10">
    <property type="entry name" value="Endonuclease/exonuclease/phosphatase"/>
    <property type="match status" value="1"/>
</dbReference>
<proteinExistence type="predicted"/>
<dbReference type="GO" id="GO:0004519">
    <property type="term" value="F:endonuclease activity"/>
    <property type="evidence" value="ECO:0007669"/>
    <property type="project" value="UniProtKB-KW"/>
</dbReference>
<dbReference type="EMBL" id="LT608328">
    <property type="protein sequence ID" value="SCM56670.1"/>
    <property type="molecule type" value="Genomic_DNA"/>
</dbReference>
<dbReference type="SUPFAM" id="SSF56219">
    <property type="entry name" value="DNase I-like"/>
    <property type="match status" value="1"/>
</dbReference>
<evidence type="ECO:0000313" key="4">
    <source>
        <dbReference type="Proteomes" id="UP000178485"/>
    </source>
</evidence>
<gene>
    <name evidence="3" type="ORF">ING2E5A_0992</name>
</gene>
<name>A0A1G4G5J7_9BACT</name>
<sequence>MKSLQLISILFLGFLMSGCAPKSIPVVVASYNIRYDNPNDGENVWSNRKEHVKALIRFHDFDIFGIQEGMINQVKDVAELDQYAWYGKGRDDGESAGEHCAIFYKRERFKLLDSGDFWLSETPDKPTIGWDSRVNKRICSWGRFRDLTTKKEFYFFSVHFDNLGAVARRESAKLMVAKIGEIAADMPVILVGDMNSTPDTEQIATLETLLRDTYKVSETPPYGPDRTTGGFQYNPERERRIDSLAVAQAQQRAGENSGNALPAAPRSRRIDYIFVSNPIRVLNFGVITDFYGKYRFPSDHFPIVSKIIIN</sequence>
<dbReference type="InterPro" id="IPR036691">
    <property type="entry name" value="Endo/exonu/phosph_ase_sf"/>
</dbReference>
<dbReference type="RefSeq" id="WP_071136414.1">
    <property type="nucleotide sequence ID" value="NZ_DUQN01000022.1"/>
</dbReference>